<accession>A0AAF0D166</accession>
<evidence type="ECO:0000313" key="3">
    <source>
        <dbReference type="Proteomes" id="UP000186851"/>
    </source>
</evidence>
<organism evidence="2 3">
    <name type="scientific">Odinarchaeota yellowstonii (strain LCB_4)</name>
    <dbReference type="NCBI Taxonomy" id="1841599"/>
    <lineage>
        <taxon>Archaea</taxon>
        <taxon>Promethearchaeati</taxon>
        <taxon>Candidatus Odinarchaeota</taxon>
        <taxon>Candidatus Odinarchaeia</taxon>
        <taxon>Candidatus Odinarchaeales</taxon>
        <taxon>Candidatus Odinarchaeaceae</taxon>
        <taxon>Candidatus Odinarchaeum</taxon>
    </lineage>
</organism>
<dbReference type="KEGG" id="oyw:OdinLCB4_004545"/>
<evidence type="ECO:0000259" key="1">
    <source>
        <dbReference type="Pfam" id="PF01037"/>
    </source>
</evidence>
<gene>
    <name evidence="2" type="ORF">OdinLCB4_004545</name>
</gene>
<dbReference type="Proteomes" id="UP000186851">
    <property type="component" value="Chromosome"/>
</dbReference>
<name>A0AAF0D166_ODILC</name>
<dbReference type="AlphaFoldDB" id="A0AAF0D166"/>
<proteinExistence type="predicted"/>
<evidence type="ECO:0000313" key="2">
    <source>
        <dbReference type="EMBL" id="WEU39756.1"/>
    </source>
</evidence>
<dbReference type="InterPro" id="IPR011008">
    <property type="entry name" value="Dimeric_a/b-barrel"/>
</dbReference>
<reference evidence="2" key="1">
    <citation type="journal article" date="2017" name="Nature">
        <title>Asgard archaea illuminate the origin of eukaryotic cellular complexity.</title>
        <authorList>
            <person name="Zaremba-Niedzwiedzka K."/>
            <person name="Caceres E.F."/>
            <person name="Saw J.H."/>
            <person name="Backstrom D."/>
            <person name="Juzokaite L."/>
            <person name="Vancaester E."/>
            <person name="Seitz K.W."/>
            <person name="Anantharaman K."/>
            <person name="Starnawski P."/>
            <person name="Kjeldsen K.U."/>
            <person name="Scott M.B."/>
            <person name="Nunoura T."/>
            <person name="Banfield J.F."/>
            <person name="Schramm A."/>
            <person name="Baker B.J."/>
            <person name="Spang A."/>
            <person name="Ettema T.J.G."/>
        </authorList>
    </citation>
    <scope>NUCLEOTIDE SEQUENCE</scope>
    <source>
        <strain evidence="2">LCB_4</strain>
    </source>
</reference>
<dbReference type="EMBL" id="CP091871">
    <property type="protein sequence ID" value="WEU39756.1"/>
    <property type="molecule type" value="Genomic_DNA"/>
</dbReference>
<dbReference type="Gene3D" id="3.30.70.920">
    <property type="match status" value="1"/>
</dbReference>
<feature type="domain" description="Transcription regulator AsnC/Lrp ligand binding" evidence="1">
    <location>
        <begin position="9"/>
        <end position="77"/>
    </location>
</feature>
<dbReference type="InterPro" id="IPR019887">
    <property type="entry name" value="Tscrpt_reg_AsnC/Lrp_C"/>
</dbReference>
<sequence>MQFITFANIEPKREKEAYLAVAHKIPTLKGVKGVYLTFGKKDVVVLHEAPDLNQGVHMAVKLRNIPGIMNTETIVCLDIEEVFSEKE</sequence>
<dbReference type="SUPFAM" id="SSF54909">
    <property type="entry name" value="Dimeric alpha+beta barrel"/>
    <property type="match status" value="1"/>
</dbReference>
<protein>
    <submittedName>
        <fullName evidence="2">Lrp/AsnC ligand binding domain-containing protein</fullName>
    </submittedName>
</protein>
<dbReference type="Pfam" id="PF01037">
    <property type="entry name" value="AsnC_trans_reg"/>
    <property type="match status" value="1"/>
</dbReference>
<reference evidence="2" key="2">
    <citation type="journal article" date="2022" name="Nat. Microbiol.">
        <title>A closed Candidatus Odinarchaeum chromosome exposes Asgard archaeal viruses.</title>
        <authorList>
            <person name="Tamarit D."/>
            <person name="Caceres E.F."/>
            <person name="Krupovic M."/>
            <person name="Nijland R."/>
            <person name="Eme L."/>
            <person name="Robinson N.P."/>
            <person name="Ettema T.J.G."/>
        </authorList>
    </citation>
    <scope>NUCLEOTIDE SEQUENCE</scope>
    <source>
        <strain evidence="2">LCB_4</strain>
    </source>
</reference>